<organism evidence="1 2">
    <name type="scientific">Candidatus Amesbacteria bacterium GW2011_GWA2_42_12</name>
    <dbReference type="NCBI Taxonomy" id="1618356"/>
    <lineage>
        <taxon>Bacteria</taxon>
        <taxon>Candidatus Amesiibacteriota</taxon>
    </lineage>
</organism>
<evidence type="ECO:0000313" key="1">
    <source>
        <dbReference type="EMBL" id="KKS31113.1"/>
    </source>
</evidence>
<accession>A0A0G1B0T5</accession>
<dbReference type="STRING" id="1618356.UU93_C0022G0009"/>
<dbReference type="EMBL" id="LCCN01000022">
    <property type="protein sequence ID" value="KKS31113.1"/>
    <property type="molecule type" value="Genomic_DNA"/>
</dbReference>
<proteinExistence type="predicted"/>
<gene>
    <name evidence="1" type="ORF">UU93_C0022G0009</name>
</gene>
<name>A0A0G1B0T5_9BACT</name>
<comment type="caution">
    <text evidence="1">The sequence shown here is derived from an EMBL/GenBank/DDBJ whole genome shotgun (WGS) entry which is preliminary data.</text>
</comment>
<dbReference type="AlphaFoldDB" id="A0A0G1B0T5"/>
<protein>
    <submittedName>
        <fullName evidence="1">Uncharacterized protein</fullName>
    </submittedName>
</protein>
<reference evidence="1 2" key="1">
    <citation type="journal article" date="2015" name="Nature">
        <title>rRNA introns, odd ribosomes, and small enigmatic genomes across a large radiation of phyla.</title>
        <authorList>
            <person name="Brown C.T."/>
            <person name="Hug L.A."/>
            <person name="Thomas B.C."/>
            <person name="Sharon I."/>
            <person name="Castelle C.J."/>
            <person name="Singh A."/>
            <person name="Wilkins M.J."/>
            <person name="Williams K.H."/>
            <person name="Banfield J.F."/>
        </authorList>
    </citation>
    <scope>NUCLEOTIDE SEQUENCE [LARGE SCALE GENOMIC DNA]</scope>
</reference>
<sequence>MYIESNLRGEQRNYQSPALMVRGHEQPSPLTTEQSLNNLFPEQQFFDKRIKQAKDVLGLLAFEFSESELNNLILEVESLTESWLDEFERQTFNGLTLQELLHEKGAK</sequence>
<evidence type="ECO:0000313" key="2">
    <source>
        <dbReference type="Proteomes" id="UP000034160"/>
    </source>
</evidence>
<dbReference type="Proteomes" id="UP000034160">
    <property type="component" value="Unassembled WGS sequence"/>
</dbReference>